<feature type="domain" description="Single-stranded DNA binding protein Ssb-like OB fold" evidence="2">
    <location>
        <begin position="14"/>
        <end position="89"/>
    </location>
</feature>
<dbReference type="GO" id="GO:0000724">
    <property type="term" value="P:double-strand break repair via homologous recombination"/>
    <property type="evidence" value="ECO:0007669"/>
    <property type="project" value="TreeGrafter"/>
</dbReference>
<dbReference type="PANTHER" id="PTHR13356:SF0">
    <property type="entry name" value="SOSS COMPLEX SUBUNIT B HOMOLOG"/>
    <property type="match status" value="1"/>
</dbReference>
<evidence type="ECO:0000256" key="1">
    <source>
        <dbReference type="ARBA" id="ARBA00023125"/>
    </source>
</evidence>
<dbReference type="GO" id="GO:0010212">
    <property type="term" value="P:response to ionizing radiation"/>
    <property type="evidence" value="ECO:0007669"/>
    <property type="project" value="TreeGrafter"/>
</dbReference>
<dbReference type="InterPro" id="IPR012340">
    <property type="entry name" value="NA-bd_OB-fold"/>
</dbReference>
<dbReference type="Pfam" id="PF21473">
    <property type="entry name" value="OB_Ssb-like"/>
    <property type="match status" value="1"/>
</dbReference>
<dbReference type="Proteomes" id="UP000074294">
    <property type="component" value="Unassembled WGS sequence"/>
</dbReference>
<evidence type="ECO:0000313" key="3">
    <source>
        <dbReference type="EMBL" id="KUO40130.1"/>
    </source>
</evidence>
<accession>A0A147JUM8</accession>
<sequence length="91" mass="10356">MKPDMRRIELELTIVEMEEPRPYTRRDGREGRVATATGEDDSGRVKVSLWDADVDRVKVGSRIKITNGYSRMFRGEVHVSSGIYGKLEVLS</sequence>
<comment type="caution">
    <text evidence="3">The sequence shown here is derived from an EMBL/GenBank/DDBJ whole genome shotgun (WGS) entry which is preliminary data.</text>
</comment>
<organism evidence="3 4">
    <name type="scientific">Hadarchaeum yellowstonense</name>
    <dbReference type="NCBI Taxonomy" id="1776334"/>
    <lineage>
        <taxon>Archaea</taxon>
        <taxon>Methanobacteriati</taxon>
        <taxon>Candidatus Hadarchaeota</taxon>
        <taxon>Candidatus Hadarchaeia</taxon>
        <taxon>Candidatus Hadarchaeales</taxon>
        <taxon>Candidatus Hadarchaeaceae</taxon>
        <taxon>Candidatus Hadarchaeum</taxon>
    </lineage>
</organism>
<proteinExistence type="predicted"/>
<gene>
    <name evidence="3" type="ORF">APZ16_05910</name>
</gene>
<dbReference type="InterPro" id="IPR051231">
    <property type="entry name" value="SOSS-B"/>
</dbReference>
<dbReference type="PANTHER" id="PTHR13356">
    <property type="entry name" value="OB FOLD NUCLEIC ACID BINDING PROTEIN-RELATED"/>
    <property type="match status" value="1"/>
</dbReference>
<dbReference type="STRING" id="1776334.APZ16_05910"/>
<dbReference type="EMBL" id="LQMQ01000048">
    <property type="protein sequence ID" value="KUO40130.1"/>
    <property type="molecule type" value="Genomic_DNA"/>
</dbReference>
<dbReference type="SUPFAM" id="SSF50249">
    <property type="entry name" value="Nucleic acid-binding proteins"/>
    <property type="match status" value="1"/>
</dbReference>
<keyword evidence="1" id="KW-0238">DNA-binding</keyword>
<reference evidence="3 4" key="1">
    <citation type="journal article" date="2016" name="Nat. Microbiol.">
        <title>Genomic inference of the metabolism of cosmopolitan subsurface Archaea, Hadesarchaea.</title>
        <authorList>
            <person name="Baker B.J."/>
            <person name="Saw J.H."/>
            <person name="Lind A.E."/>
            <person name="Lazar C.S."/>
            <person name="Hinrichs K.-U."/>
            <person name="Teske A.P."/>
            <person name="Ettema T.J."/>
        </authorList>
    </citation>
    <scope>NUCLEOTIDE SEQUENCE [LARGE SCALE GENOMIC DNA]</scope>
</reference>
<protein>
    <recommendedName>
        <fullName evidence="2">Single-stranded DNA binding protein Ssb-like OB fold domain-containing protein</fullName>
    </recommendedName>
</protein>
<dbReference type="CDD" id="cd04491">
    <property type="entry name" value="SoSSB_OBF"/>
    <property type="match status" value="1"/>
</dbReference>
<dbReference type="Gene3D" id="2.40.50.140">
    <property type="entry name" value="Nucleic acid-binding proteins"/>
    <property type="match status" value="1"/>
</dbReference>
<evidence type="ECO:0000313" key="4">
    <source>
        <dbReference type="Proteomes" id="UP000074294"/>
    </source>
</evidence>
<dbReference type="GO" id="GO:0003677">
    <property type="term" value="F:DNA binding"/>
    <property type="evidence" value="ECO:0007669"/>
    <property type="project" value="UniProtKB-KW"/>
</dbReference>
<dbReference type="AlphaFoldDB" id="A0A147JUM8"/>
<dbReference type="InterPro" id="IPR048970">
    <property type="entry name" value="OB_Ssb-like"/>
</dbReference>
<evidence type="ECO:0000259" key="2">
    <source>
        <dbReference type="Pfam" id="PF21473"/>
    </source>
</evidence>
<name>A0A147JUM8_HADYE</name>